<evidence type="ECO:0000313" key="4">
    <source>
        <dbReference type="Proteomes" id="UP000245375"/>
    </source>
</evidence>
<keyword evidence="1" id="KW-0802">TPR repeat</keyword>
<dbReference type="GO" id="GO:0006950">
    <property type="term" value="P:response to stress"/>
    <property type="evidence" value="ECO:0007669"/>
    <property type="project" value="UniProtKB-ARBA"/>
</dbReference>
<dbReference type="Gene3D" id="3.40.30.10">
    <property type="entry name" value="Glutaredoxin"/>
    <property type="match status" value="1"/>
</dbReference>
<protein>
    <recommendedName>
        <fullName evidence="2">Thioredoxin domain-containing protein</fullName>
    </recommendedName>
</protein>
<dbReference type="RefSeq" id="WP_109351623.1">
    <property type="nucleotide sequence ID" value="NZ_QFRI01000001.1"/>
</dbReference>
<dbReference type="OrthoDB" id="6398367at2"/>
<evidence type="ECO:0000259" key="2">
    <source>
        <dbReference type="PROSITE" id="PS51352"/>
    </source>
</evidence>
<feature type="domain" description="Thioredoxin" evidence="2">
    <location>
        <begin position="40"/>
        <end position="175"/>
    </location>
</feature>
<dbReference type="SUPFAM" id="SSF52833">
    <property type="entry name" value="Thioredoxin-like"/>
    <property type="match status" value="1"/>
</dbReference>
<sequence length="302" mass="34959">MKRTAILLITLLSLQFGFSQTLNHIELDQKGNEVLLGKINKIGLTQNTFNSWFSKNHEDYLVNKAVAKKLKDSLKQYEIKVFLGTWCGDSKKEVPRFYKVIEAAKFPESQLQVIAVNRTKEAYKQSPNHEEKGLNIHRVPTFIIYKDGKEVNRIVEHPKETFERDLLSIVTDNKYKSNYLIANYMDYLLQNKSLDSLKIDQPNLVSRFSEFVKGSRELNTYGYSLLRSNQIENALYIFDFNSKIFPYRSSVYDSLGEAQLEAGNLNEALKSYYKVLSLKPEDKNALEMVEKIKLNTANNDKK</sequence>
<evidence type="ECO:0000313" key="3">
    <source>
        <dbReference type="EMBL" id="PWH83614.1"/>
    </source>
</evidence>
<dbReference type="InterPro" id="IPR013766">
    <property type="entry name" value="Thioredoxin_domain"/>
</dbReference>
<dbReference type="CDD" id="cd02947">
    <property type="entry name" value="TRX_family"/>
    <property type="match status" value="1"/>
</dbReference>
<dbReference type="Proteomes" id="UP000245375">
    <property type="component" value="Unassembled WGS sequence"/>
</dbReference>
<dbReference type="PROSITE" id="PS50005">
    <property type="entry name" value="TPR"/>
    <property type="match status" value="1"/>
</dbReference>
<reference evidence="4" key="1">
    <citation type="submission" date="2018-05" db="EMBL/GenBank/DDBJ databases">
        <title>Algibacter marinivivus sp. nov., isolated from sample around a algae.</title>
        <authorList>
            <person name="Lu D."/>
        </authorList>
    </citation>
    <scope>NUCLEOTIDE SEQUENCE [LARGE SCALE GENOMIC DNA]</scope>
    <source>
        <strain evidence="4">ZY111</strain>
    </source>
</reference>
<gene>
    <name evidence="3" type="ORF">DIS18_03410</name>
</gene>
<feature type="repeat" description="TPR" evidence="1">
    <location>
        <begin position="249"/>
        <end position="282"/>
    </location>
</feature>
<dbReference type="InterPro" id="IPR019734">
    <property type="entry name" value="TPR_rpt"/>
</dbReference>
<dbReference type="Pfam" id="PF14595">
    <property type="entry name" value="Thioredoxin_9"/>
    <property type="match status" value="1"/>
</dbReference>
<name>A0A2U2X778_9FLAO</name>
<organism evidence="3 4">
    <name type="scientific">Algibacter marinivivus</name>
    <dbReference type="NCBI Taxonomy" id="2100723"/>
    <lineage>
        <taxon>Bacteria</taxon>
        <taxon>Pseudomonadati</taxon>
        <taxon>Bacteroidota</taxon>
        <taxon>Flavobacteriia</taxon>
        <taxon>Flavobacteriales</taxon>
        <taxon>Flavobacteriaceae</taxon>
        <taxon>Algibacter</taxon>
    </lineage>
</organism>
<dbReference type="InterPro" id="IPR036249">
    <property type="entry name" value="Thioredoxin-like_sf"/>
</dbReference>
<dbReference type="SMART" id="SM00028">
    <property type="entry name" value="TPR"/>
    <property type="match status" value="1"/>
</dbReference>
<dbReference type="PROSITE" id="PS50293">
    <property type="entry name" value="TPR_REGION"/>
    <property type="match status" value="1"/>
</dbReference>
<dbReference type="Gene3D" id="1.25.40.10">
    <property type="entry name" value="Tetratricopeptide repeat domain"/>
    <property type="match status" value="1"/>
</dbReference>
<proteinExistence type="predicted"/>
<dbReference type="EMBL" id="QFRI01000001">
    <property type="protein sequence ID" value="PWH83614.1"/>
    <property type="molecule type" value="Genomic_DNA"/>
</dbReference>
<dbReference type="SUPFAM" id="SSF48452">
    <property type="entry name" value="TPR-like"/>
    <property type="match status" value="1"/>
</dbReference>
<dbReference type="PROSITE" id="PS51352">
    <property type="entry name" value="THIOREDOXIN_2"/>
    <property type="match status" value="1"/>
</dbReference>
<comment type="caution">
    <text evidence="3">The sequence shown here is derived from an EMBL/GenBank/DDBJ whole genome shotgun (WGS) entry which is preliminary data.</text>
</comment>
<reference evidence="3 4" key="2">
    <citation type="submission" date="2018-05" db="EMBL/GenBank/DDBJ databases">
        <title>Algibacter marinivivus sp. nov., isolated from sample around a algae.</title>
        <authorList>
            <person name="Zhong X."/>
        </authorList>
    </citation>
    <scope>NUCLEOTIDE SEQUENCE [LARGE SCALE GENOMIC DNA]</scope>
    <source>
        <strain evidence="3 4">ZY111</strain>
    </source>
</reference>
<dbReference type="AlphaFoldDB" id="A0A2U2X778"/>
<dbReference type="InterPro" id="IPR011990">
    <property type="entry name" value="TPR-like_helical_dom_sf"/>
</dbReference>
<keyword evidence="4" id="KW-1185">Reference proteome</keyword>
<evidence type="ECO:0000256" key="1">
    <source>
        <dbReference type="PROSITE-ProRule" id="PRU00339"/>
    </source>
</evidence>
<accession>A0A2U2X778</accession>